<feature type="domain" description="Carboxylesterase type B" evidence="2">
    <location>
        <begin position="49"/>
        <end position="551"/>
    </location>
</feature>
<feature type="chain" id="PRO_5009259127" evidence="1">
    <location>
        <begin position="24"/>
        <end position="560"/>
    </location>
</feature>
<sequence>MLKKTSTTPTHLLLSSLSAMVMAASLSGCLSGGGGSSNSDSGAPANPLKVTTEQGDYIGIEHDGMRVYRGIRYGVAERFAAPELPPTHQQAIELSETFGANCPQADSPFGEASLDENCLFLNVYAPQEPGEYPVMVWIHGGAFIYGSGGASYDPVRLVDQDVVVVTLNYRLGALGFLPHAALGDANFGLQDQQLALAWVQNNIERFDGDAGNVTIFGESAGGHSVLSQIASPEAAGLFHKAIVQSGSYNGAQVPLTDTAYGPVTIPGGQTLFGVPTVAQTDCANATDDQLPACLKELTVAEILAAQPGNILPVTGTETLPLSINQALASDNFNKIPVMMGSNLDEGALFSLLAALEGADFTTPAGYQAAVATLLAEDPTLDVASIAQHYLNQSLAADSASPFMDAHSAIGTDWRFNCPNDTQWGLLQGKVNTWGYWFTDRNAPSIIGPVPFPLGAAHSFEIQYVLSSEDTLKERGAGENQLALAREMAGYWVNFAKYGDDPAIGPNATDGAAEAIEWPRLNGDGQILRLDAPTPAVVAIDDFRDTHQCAYWANPPKIQVN</sequence>
<evidence type="ECO:0000313" key="3">
    <source>
        <dbReference type="EMBL" id="SDS36889.1"/>
    </source>
</evidence>
<dbReference type="EMBL" id="LT629748">
    <property type="protein sequence ID" value="SDS36889.1"/>
    <property type="molecule type" value="Genomic_DNA"/>
</dbReference>
<feature type="signal peptide" evidence="1">
    <location>
        <begin position="1"/>
        <end position="23"/>
    </location>
</feature>
<accession>A0A1H1RPG7</accession>
<evidence type="ECO:0000313" key="4">
    <source>
        <dbReference type="Proteomes" id="UP000243426"/>
    </source>
</evidence>
<organism evidence="3 4">
    <name type="scientific">Halopseudomonas litoralis</name>
    <dbReference type="NCBI Taxonomy" id="797277"/>
    <lineage>
        <taxon>Bacteria</taxon>
        <taxon>Pseudomonadati</taxon>
        <taxon>Pseudomonadota</taxon>
        <taxon>Gammaproteobacteria</taxon>
        <taxon>Pseudomonadales</taxon>
        <taxon>Pseudomonadaceae</taxon>
        <taxon>Halopseudomonas</taxon>
    </lineage>
</organism>
<reference evidence="4" key="1">
    <citation type="submission" date="2016-10" db="EMBL/GenBank/DDBJ databases">
        <authorList>
            <person name="Varghese N."/>
            <person name="Submissions S."/>
        </authorList>
    </citation>
    <scope>NUCLEOTIDE SEQUENCE [LARGE SCALE GENOMIC DNA]</scope>
    <source>
        <strain evidence="4">2SM5</strain>
    </source>
</reference>
<dbReference type="OrthoDB" id="9775851at2"/>
<dbReference type="Proteomes" id="UP000243426">
    <property type="component" value="Chromosome I"/>
</dbReference>
<dbReference type="Gene3D" id="3.40.50.1820">
    <property type="entry name" value="alpha/beta hydrolase"/>
    <property type="match status" value="1"/>
</dbReference>
<dbReference type="PROSITE" id="PS51257">
    <property type="entry name" value="PROKAR_LIPOPROTEIN"/>
    <property type="match status" value="1"/>
</dbReference>
<evidence type="ECO:0000259" key="2">
    <source>
        <dbReference type="Pfam" id="PF00135"/>
    </source>
</evidence>
<dbReference type="InterPro" id="IPR029058">
    <property type="entry name" value="AB_hydrolase_fold"/>
</dbReference>
<gene>
    <name evidence="3" type="ORF">SAMN05216198_1793</name>
</gene>
<keyword evidence="1" id="KW-0732">Signal</keyword>
<keyword evidence="4" id="KW-1185">Reference proteome</keyword>
<proteinExistence type="predicted"/>
<dbReference type="AlphaFoldDB" id="A0A1H1RPG7"/>
<dbReference type="SUPFAM" id="SSF53474">
    <property type="entry name" value="alpha/beta-Hydrolases"/>
    <property type="match status" value="1"/>
</dbReference>
<dbReference type="RefSeq" id="WP_090272991.1">
    <property type="nucleotide sequence ID" value="NZ_LT629748.1"/>
</dbReference>
<dbReference type="InterPro" id="IPR050309">
    <property type="entry name" value="Type-B_Carboxylest/Lipase"/>
</dbReference>
<dbReference type="Pfam" id="PF00135">
    <property type="entry name" value="COesterase"/>
    <property type="match status" value="1"/>
</dbReference>
<protein>
    <submittedName>
        <fullName evidence="3">Para-nitrobenzyl esterase</fullName>
    </submittedName>
</protein>
<name>A0A1H1RPG7_9GAMM</name>
<dbReference type="STRING" id="797277.SAMN05216198_1793"/>
<dbReference type="InterPro" id="IPR002018">
    <property type="entry name" value="CarbesteraseB"/>
</dbReference>
<evidence type="ECO:0000256" key="1">
    <source>
        <dbReference type="SAM" id="SignalP"/>
    </source>
</evidence>
<dbReference type="PANTHER" id="PTHR11559">
    <property type="entry name" value="CARBOXYLESTERASE"/>
    <property type="match status" value="1"/>
</dbReference>